<feature type="domain" description="Thioredoxin" evidence="14">
    <location>
        <begin position="3"/>
        <end position="149"/>
    </location>
</feature>
<dbReference type="PANTHER" id="PTHR42801:SF4">
    <property type="entry name" value="AHPC_TSA FAMILY PROTEIN"/>
    <property type="match status" value="1"/>
</dbReference>
<comment type="similarity">
    <text evidence="10">Belongs to the peroxiredoxin family. BCP/PrxQ subfamily.</text>
</comment>
<sequence length="149" mass="16881">MSVEKGQKAPDFESVDQDGNPIKLSDFKGKKVVLYFYPKDNTPGCTTQACNLRDNYEALQKAGYVVLGISSDSAKSHQKFIEKHSLPFPLIADEDKSVHEKYGTWVEKSMYGRKYMGTARTTFVINEEGLIEEVIEKVKTKEHTNQILN</sequence>
<evidence type="ECO:0000256" key="10">
    <source>
        <dbReference type="ARBA" id="ARBA00038489"/>
    </source>
</evidence>
<evidence type="ECO:0000256" key="13">
    <source>
        <dbReference type="PIRSR" id="PIRSR000239-1"/>
    </source>
</evidence>
<evidence type="ECO:0000256" key="9">
    <source>
        <dbReference type="ARBA" id="ARBA00032824"/>
    </source>
</evidence>
<dbReference type="Pfam" id="PF00578">
    <property type="entry name" value="AhpC-TSA"/>
    <property type="match status" value="1"/>
</dbReference>
<gene>
    <name evidence="15" type="ORF">SAMN05192553_101691</name>
</gene>
<keyword evidence="8" id="KW-0676">Redox-active center</keyword>
<dbReference type="Proteomes" id="UP000199403">
    <property type="component" value="Unassembled WGS sequence"/>
</dbReference>
<comment type="catalytic activity">
    <reaction evidence="12">
        <text>a hydroperoxide + [thioredoxin]-dithiol = an alcohol + [thioredoxin]-disulfide + H2O</text>
        <dbReference type="Rhea" id="RHEA:62620"/>
        <dbReference type="Rhea" id="RHEA-COMP:10698"/>
        <dbReference type="Rhea" id="RHEA-COMP:10700"/>
        <dbReference type="ChEBI" id="CHEBI:15377"/>
        <dbReference type="ChEBI" id="CHEBI:29950"/>
        <dbReference type="ChEBI" id="CHEBI:30879"/>
        <dbReference type="ChEBI" id="CHEBI:35924"/>
        <dbReference type="ChEBI" id="CHEBI:50058"/>
        <dbReference type="EC" id="1.11.1.24"/>
    </reaction>
</comment>
<evidence type="ECO:0000256" key="8">
    <source>
        <dbReference type="ARBA" id="ARBA00023284"/>
    </source>
</evidence>
<protein>
    <recommendedName>
        <fullName evidence="3">thioredoxin-dependent peroxiredoxin</fullName>
        <ecNumber evidence="3">1.11.1.24</ecNumber>
    </recommendedName>
    <alternativeName>
        <fullName evidence="9">Thioredoxin peroxidase</fullName>
    </alternativeName>
    <alternativeName>
        <fullName evidence="11">Thioredoxin-dependent peroxiredoxin Bcp</fullName>
    </alternativeName>
</protein>
<dbReference type="EC" id="1.11.1.24" evidence="3"/>
<organism evidence="15 16">
    <name type="scientific">Cyclobacterium xiamenense</name>
    <dbReference type="NCBI Taxonomy" id="1297121"/>
    <lineage>
        <taxon>Bacteria</taxon>
        <taxon>Pseudomonadati</taxon>
        <taxon>Bacteroidota</taxon>
        <taxon>Cytophagia</taxon>
        <taxon>Cytophagales</taxon>
        <taxon>Cyclobacteriaceae</taxon>
        <taxon>Cyclobacterium</taxon>
    </lineage>
</organism>
<dbReference type="GO" id="GO:0045454">
    <property type="term" value="P:cell redox homeostasis"/>
    <property type="evidence" value="ECO:0007669"/>
    <property type="project" value="TreeGrafter"/>
</dbReference>
<comment type="function">
    <text evidence="1">Thiol-specific peroxidase that catalyzes the reduction of hydrogen peroxide and organic hydroperoxides to water and alcohols, respectively. Plays a role in cell protection against oxidative stress by detoxifying peroxides and as sensor of hydrogen peroxide-mediated signaling events.</text>
</comment>
<keyword evidence="6" id="KW-0560">Oxidoreductase</keyword>
<evidence type="ECO:0000256" key="6">
    <source>
        <dbReference type="ARBA" id="ARBA00023002"/>
    </source>
</evidence>
<dbReference type="EMBL" id="FNZH01000001">
    <property type="protein sequence ID" value="SEI88445.1"/>
    <property type="molecule type" value="Genomic_DNA"/>
</dbReference>
<dbReference type="NCBIfam" id="NF006960">
    <property type="entry name" value="PRK09437.1"/>
    <property type="match status" value="1"/>
</dbReference>
<comment type="subunit">
    <text evidence="2">Monomer.</text>
</comment>
<evidence type="ECO:0000256" key="2">
    <source>
        <dbReference type="ARBA" id="ARBA00011245"/>
    </source>
</evidence>
<dbReference type="GO" id="GO:0008379">
    <property type="term" value="F:thioredoxin peroxidase activity"/>
    <property type="evidence" value="ECO:0007669"/>
    <property type="project" value="TreeGrafter"/>
</dbReference>
<dbReference type="RefSeq" id="WP_092169457.1">
    <property type="nucleotide sequence ID" value="NZ_FNZH01000001.1"/>
</dbReference>
<dbReference type="GO" id="GO:0005737">
    <property type="term" value="C:cytoplasm"/>
    <property type="evidence" value="ECO:0007669"/>
    <property type="project" value="TreeGrafter"/>
</dbReference>
<evidence type="ECO:0000256" key="1">
    <source>
        <dbReference type="ARBA" id="ARBA00003330"/>
    </source>
</evidence>
<proteinExistence type="inferred from homology"/>
<dbReference type="InterPro" id="IPR013766">
    <property type="entry name" value="Thioredoxin_domain"/>
</dbReference>
<dbReference type="SUPFAM" id="SSF52833">
    <property type="entry name" value="Thioredoxin-like"/>
    <property type="match status" value="1"/>
</dbReference>
<accession>A0A1H6UJU1</accession>
<keyword evidence="16" id="KW-1185">Reference proteome</keyword>
<evidence type="ECO:0000256" key="11">
    <source>
        <dbReference type="ARBA" id="ARBA00042639"/>
    </source>
</evidence>
<dbReference type="GO" id="GO:0034599">
    <property type="term" value="P:cellular response to oxidative stress"/>
    <property type="evidence" value="ECO:0007669"/>
    <property type="project" value="TreeGrafter"/>
</dbReference>
<dbReference type="InterPro" id="IPR036249">
    <property type="entry name" value="Thioredoxin-like_sf"/>
</dbReference>
<dbReference type="InterPro" id="IPR050924">
    <property type="entry name" value="Peroxiredoxin_BCP/PrxQ"/>
</dbReference>
<name>A0A1H6UJU1_9BACT</name>
<evidence type="ECO:0000256" key="7">
    <source>
        <dbReference type="ARBA" id="ARBA00023157"/>
    </source>
</evidence>
<evidence type="ECO:0000256" key="12">
    <source>
        <dbReference type="ARBA" id="ARBA00049091"/>
    </source>
</evidence>
<keyword evidence="4" id="KW-0575">Peroxidase</keyword>
<keyword evidence="7" id="KW-1015">Disulfide bond</keyword>
<dbReference type="CDD" id="cd03017">
    <property type="entry name" value="PRX_BCP"/>
    <property type="match status" value="1"/>
</dbReference>
<dbReference type="AlphaFoldDB" id="A0A1H6UJU1"/>
<evidence type="ECO:0000256" key="5">
    <source>
        <dbReference type="ARBA" id="ARBA00022862"/>
    </source>
</evidence>
<dbReference type="InterPro" id="IPR000866">
    <property type="entry name" value="AhpC/TSA"/>
</dbReference>
<evidence type="ECO:0000256" key="3">
    <source>
        <dbReference type="ARBA" id="ARBA00013017"/>
    </source>
</evidence>
<keyword evidence="5" id="KW-0049">Antioxidant</keyword>
<evidence type="ECO:0000259" key="14">
    <source>
        <dbReference type="PROSITE" id="PS51352"/>
    </source>
</evidence>
<dbReference type="PANTHER" id="PTHR42801">
    <property type="entry name" value="THIOREDOXIN-DEPENDENT PEROXIDE REDUCTASE"/>
    <property type="match status" value="1"/>
</dbReference>
<dbReference type="InterPro" id="IPR024706">
    <property type="entry name" value="Peroxiredoxin_AhpC-typ"/>
</dbReference>
<dbReference type="Gene3D" id="3.40.30.10">
    <property type="entry name" value="Glutaredoxin"/>
    <property type="match status" value="1"/>
</dbReference>
<dbReference type="OrthoDB" id="9812811at2"/>
<dbReference type="FunFam" id="3.40.30.10:FF:000007">
    <property type="entry name" value="Thioredoxin-dependent thiol peroxidase"/>
    <property type="match status" value="1"/>
</dbReference>
<dbReference type="STRING" id="1416801.SAMN05192553_101691"/>
<evidence type="ECO:0000313" key="15">
    <source>
        <dbReference type="EMBL" id="SEI88445.1"/>
    </source>
</evidence>
<reference evidence="16" key="1">
    <citation type="submission" date="2016-10" db="EMBL/GenBank/DDBJ databases">
        <authorList>
            <person name="Varghese N."/>
            <person name="Submissions S."/>
        </authorList>
    </citation>
    <scope>NUCLEOTIDE SEQUENCE [LARGE SCALE GENOMIC DNA]</scope>
    <source>
        <strain evidence="16">IBRC-M 10761</strain>
    </source>
</reference>
<feature type="active site" description="Cysteine sulfenic acid (-SOH) intermediate; for peroxidase activity" evidence="13">
    <location>
        <position position="45"/>
    </location>
</feature>
<evidence type="ECO:0000313" key="16">
    <source>
        <dbReference type="Proteomes" id="UP000199403"/>
    </source>
</evidence>
<dbReference type="PIRSF" id="PIRSF000239">
    <property type="entry name" value="AHPC"/>
    <property type="match status" value="1"/>
</dbReference>
<dbReference type="PROSITE" id="PS51352">
    <property type="entry name" value="THIOREDOXIN_2"/>
    <property type="match status" value="1"/>
</dbReference>
<evidence type="ECO:0000256" key="4">
    <source>
        <dbReference type="ARBA" id="ARBA00022559"/>
    </source>
</evidence>